<reference evidence="3" key="1">
    <citation type="submission" date="2017-09" db="EMBL/GenBank/DDBJ databases">
        <title>Depth-based differentiation of microbial function through sediment-hosted aquifers and enrichment of novel symbionts in the deep terrestrial subsurface.</title>
        <authorList>
            <person name="Probst A.J."/>
            <person name="Ladd B."/>
            <person name="Jarett J.K."/>
            <person name="Geller-Mcgrath D.E."/>
            <person name="Sieber C.M.K."/>
            <person name="Emerson J.B."/>
            <person name="Anantharaman K."/>
            <person name="Thomas B.C."/>
            <person name="Malmstrom R."/>
            <person name="Stieglmeier M."/>
            <person name="Klingl A."/>
            <person name="Woyke T."/>
            <person name="Ryan C.M."/>
            <person name="Banfield J.F."/>
        </authorList>
    </citation>
    <scope>NUCLEOTIDE SEQUENCE [LARGE SCALE GENOMIC DNA]</scope>
</reference>
<feature type="transmembrane region" description="Helical" evidence="1">
    <location>
        <begin position="145"/>
        <end position="161"/>
    </location>
</feature>
<name>A0A2M6T1L1_9BACT</name>
<proteinExistence type="predicted"/>
<gene>
    <name evidence="2" type="ORF">COT34_00835</name>
</gene>
<comment type="caution">
    <text evidence="2">The sequence shown here is derived from an EMBL/GenBank/DDBJ whole genome shotgun (WGS) entry which is preliminary data.</text>
</comment>
<sequence length="266" mass="27792">MNGKGIAIMLLMVTILLFVTNRPSLPTASINQPVSTMAAVLTPTAMKSIVRLTIKPTPMAAVVAPANSGLLSPTARAIIAVASRGEVPEVSSKGGRLPGAFEIAVAIVAILCVFRLLSLIAGAAKKVTTTIKKASGGSGDVRMKLLLGGGLILLAMYLQRAEDLDFQGGVATGLMYFFGWVVVGCILSVLARILLHHFSITKFFLIVFVASAVVFVGQPIINKLITVSGDSLGFGLFGGLVGVVLASPKPSGRVRQSEVSEFEKEE</sequence>
<keyword evidence="1" id="KW-1133">Transmembrane helix</keyword>
<evidence type="ECO:0000313" key="3">
    <source>
        <dbReference type="Proteomes" id="UP000229390"/>
    </source>
</evidence>
<organism evidence="2 3">
    <name type="scientific">Candidatus Nealsonbacteria bacterium CG08_land_8_20_14_0_20_43_11</name>
    <dbReference type="NCBI Taxonomy" id="1974706"/>
    <lineage>
        <taxon>Bacteria</taxon>
        <taxon>Candidatus Nealsoniibacteriota</taxon>
    </lineage>
</organism>
<feature type="transmembrane region" description="Helical" evidence="1">
    <location>
        <begin position="203"/>
        <end position="221"/>
    </location>
</feature>
<dbReference type="EMBL" id="PEYE01000014">
    <property type="protein sequence ID" value="PIS38986.1"/>
    <property type="molecule type" value="Genomic_DNA"/>
</dbReference>
<dbReference type="Proteomes" id="UP000229390">
    <property type="component" value="Unassembled WGS sequence"/>
</dbReference>
<evidence type="ECO:0000256" key="1">
    <source>
        <dbReference type="SAM" id="Phobius"/>
    </source>
</evidence>
<feature type="transmembrane region" description="Helical" evidence="1">
    <location>
        <begin position="173"/>
        <end position="191"/>
    </location>
</feature>
<accession>A0A2M6T1L1</accession>
<keyword evidence="1" id="KW-0472">Membrane</keyword>
<evidence type="ECO:0000313" key="2">
    <source>
        <dbReference type="EMBL" id="PIS38986.1"/>
    </source>
</evidence>
<protein>
    <submittedName>
        <fullName evidence="2">Uncharacterized protein</fullName>
    </submittedName>
</protein>
<feature type="transmembrane region" description="Helical" evidence="1">
    <location>
        <begin position="103"/>
        <end position="124"/>
    </location>
</feature>
<dbReference type="AlphaFoldDB" id="A0A2M6T1L1"/>
<feature type="transmembrane region" description="Helical" evidence="1">
    <location>
        <begin position="227"/>
        <end position="246"/>
    </location>
</feature>
<keyword evidence="1" id="KW-0812">Transmembrane</keyword>